<proteinExistence type="predicted"/>
<name>A0AAD8STI1_LOLMU</name>
<comment type="caution">
    <text evidence="2">The sequence shown here is derived from an EMBL/GenBank/DDBJ whole genome shotgun (WGS) entry which is preliminary data.</text>
</comment>
<evidence type="ECO:0000313" key="3">
    <source>
        <dbReference type="Proteomes" id="UP001231189"/>
    </source>
</evidence>
<feature type="compositionally biased region" description="Basic and acidic residues" evidence="1">
    <location>
        <begin position="1"/>
        <end position="17"/>
    </location>
</feature>
<organism evidence="2 3">
    <name type="scientific">Lolium multiflorum</name>
    <name type="common">Italian ryegrass</name>
    <name type="synonym">Lolium perenne subsp. multiflorum</name>
    <dbReference type="NCBI Taxonomy" id="4521"/>
    <lineage>
        <taxon>Eukaryota</taxon>
        <taxon>Viridiplantae</taxon>
        <taxon>Streptophyta</taxon>
        <taxon>Embryophyta</taxon>
        <taxon>Tracheophyta</taxon>
        <taxon>Spermatophyta</taxon>
        <taxon>Magnoliopsida</taxon>
        <taxon>Liliopsida</taxon>
        <taxon>Poales</taxon>
        <taxon>Poaceae</taxon>
        <taxon>BOP clade</taxon>
        <taxon>Pooideae</taxon>
        <taxon>Poodae</taxon>
        <taxon>Poeae</taxon>
        <taxon>Poeae Chloroplast Group 2 (Poeae type)</taxon>
        <taxon>Loliodinae</taxon>
        <taxon>Loliinae</taxon>
        <taxon>Lolium</taxon>
    </lineage>
</organism>
<accession>A0AAD8STI1</accession>
<keyword evidence="3" id="KW-1185">Reference proteome</keyword>
<evidence type="ECO:0000256" key="1">
    <source>
        <dbReference type="SAM" id="MobiDB-lite"/>
    </source>
</evidence>
<dbReference type="EMBL" id="JAUUTY010000003">
    <property type="protein sequence ID" value="KAK1663347.1"/>
    <property type="molecule type" value="Genomic_DNA"/>
</dbReference>
<dbReference type="AlphaFoldDB" id="A0AAD8STI1"/>
<sequence length="603" mass="68422">MASDNKGKGLSKEEVKRVSSKQEQQAVGSKQILVGSVDTRRSFSHNLQGPLPPALGLDSFPVLEEALRTTDEFCGQYRALRREVEILQEENYRLRRMLEYYSIPITRSPPPTSDNNESLRVLVQNCQAEKLKLKEISRGYVAKSHSRLCGAENTREKRALRQAEIGKFSRREIDAIVTVIEWTSSPSPSPSSSSSSPPSPPLHLVTAVTIWEEFKRDLLNRIQENTEGWENDKDRESGINYDYKCIEAFMDTDKFRNMSATYGLDSQVAANLYKAFASHYELPKKNFDKYHEPYKDKIDSSINKCVVVETVDHVIPEAYIEKTPFPAKMKEYSVINSAVHKSEKKPIEPEEQIKVELAVAIVKDLVTENVEDGHIIFCEDASNIVSHPNKSRKASVPMLSVRIGDHCYYGLCDIGASISAIPYELYTEIMHEIGSCELEDIDVVIRLANRETISPIGIIRDVEVLCGDFSLICQHAINMEDDAKPVVEPQRRLIPKMKDVGPLPPALGLDSFPVLEEALRTTDEFCGQYRALRREVEILQEENYRLRRMLEYYSIPITRSPPPTSDNNESLRVLVQNCQAEKLKLKEICKKRGRNSSPPSPKE</sequence>
<dbReference type="Gene3D" id="2.40.70.10">
    <property type="entry name" value="Acid Proteases"/>
    <property type="match status" value="1"/>
</dbReference>
<reference evidence="2" key="1">
    <citation type="submission" date="2023-07" db="EMBL/GenBank/DDBJ databases">
        <title>A chromosome-level genome assembly of Lolium multiflorum.</title>
        <authorList>
            <person name="Chen Y."/>
            <person name="Copetti D."/>
            <person name="Kolliker R."/>
            <person name="Studer B."/>
        </authorList>
    </citation>
    <scope>NUCLEOTIDE SEQUENCE</scope>
    <source>
        <strain evidence="2">02402/16</strain>
        <tissue evidence="2">Leaf</tissue>
    </source>
</reference>
<dbReference type="InterPro" id="IPR021109">
    <property type="entry name" value="Peptidase_aspartic_dom_sf"/>
</dbReference>
<feature type="region of interest" description="Disordered" evidence="1">
    <location>
        <begin position="1"/>
        <end position="30"/>
    </location>
</feature>
<protein>
    <submittedName>
        <fullName evidence="2">Uncharacterized protein</fullName>
    </submittedName>
</protein>
<gene>
    <name evidence="2" type="ORF">QYE76_051506</name>
</gene>
<dbReference type="Proteomes" id="UP001231189">
    <property type="component" value="Unassembled WGS sequence"/>
</dbReference>
<evidence type="ECO:0000313" key="2">
    <source>
        <dbReference type="EMBL" id="KAK1663347.1"/>
    </source>
</evidence>